<proteinExistence type="predicted"/>
<name>A0A948T311_9FIRM</name>
<gene>
    <name evidence="4" type="ORF">H9882_05925</name>
</gene>
<dbReference type="InterPro" id="IPR001633">
    <property type="entry name" value="EAL_dom"/>
</dbReference>
<dbReference type="Gene3D" id="3.30.70.270">
    <property type="match status" value="1"/>
</dbReference>
<dbReference type="InterPro" id="IPR000160">
    <property type="entry name" value="GGDEF_dom"/>
</dbReference>
<dbReference type="PROSITE" id="PS50883">
    <property type="entry name" value="EAL"/>
    <property type="match status" value="1"/>
</dbReference>
<keyword evidence="1" id="KW-0812">Transmembrane</keyword>
<feature type="domain" description="EAL" evidence="2">
    <location>
        <begin position="460"/>
        <end position="716"/>
    </location>
</feature>
<dbReference type="CDD" id="cd01948">
    <property type="entry name" value="EAL"/>
    <property type="match status" value="1"/>
</dbReference>
<dbReference type="SUPFAM" id="SSF55073">
    <property type="entry name" value="Nucleotide cyclase"/>
    <property type="match status" value="1"/>
</dbReference>
<evidence type="ECO:0000313" key="4">
    <source>
        <dbReference type="EMBL" id="MBU3806414.1"/>
    </source>
</evidence>
<dbReference type="PANTHER" id="PTHR33121">
    <property type="entry name" value="CYCLIC DI-GMP PHOSPHODIESTERASE PDEF"/>
    <property type="match status" value="1"/>
</dbReference>
<dbReference type="InterPro" id="IPR050706">
    <property type="entry name" value="Cyclic-di-GMP_PDE-like"/>
</dbReference>
<evidence type="ECO:0000259" key="2">
    <source>
        <dbReference type="PROSITE" id="PS50883"/>
    </source>
</evidence>
<keyword evidence="1" id="KW-1133">Transmembrane helix</keyword>
<evidence type="ECO:0000256" key="1">
    <source>
        <dbReference type="SAM" id="Phobius"/>
    </source>
</evidence>
<evidence type="ECO:0000259" key="3">
    <source>
        <dbReference type="PROSITE" id="PS50887"/>
    </source>
</evidence>
<protein>
    <submittedName>
        <fullName evidence="4">GGDEF domain-containing protein</fullName>
    </submittedName>
</protein>
<organism evidence="4 5">
    <name type="scientific">Candidatus Allofournierella pullistercoris</name>
    <dbReference type="NCBI Taxonomy" id="2838597"/>
    <lineage>
        <taxon>Bacteria</taxon>
        <taxon>Bacillati</taxon>
        <taxon>Bacillota</taxon>
        <taxon>Clostridia</taxon>
        <taxon>Eubacteriales</taxon>
        <taxon>Oscillospiraceae</taxon>
        <taxon>Allofournierella</taxon>
    </lineage>
</organism>
<dbReference type="SUPFAM" id="SSF141868">
    <property type="entry name" value="EAL domain-like"/>
    <property type="match status" value="1"/>
</dbReference>
<dbReference type="GO" id="GO:0071111">
    <property type="term" value="F:cyclic-guanylate-specific phosphodiesterase activity"/>
    <property type="evidence" value="ECO:0007669"/>
    <property type="project" value="InterPro"/>
</dbReference>
<evidence type="ECO:0000313" key="5">
    <source>
        <dbReference type="Proteomes" id="UP000713596"/>
    </source>
</evidence>
<dbReference type="Pfam" id="PF00990">
    <property type="entry name" value="GGDEF"/>
    <property type="match status" value="1"/>
</dbReference>
<dbReference type="PANTHER" id="PTHR33121:SF70">
    <property type="entry name" value="SIGNALING PROTEIN YKOW"/>
    <property type="match status" value="1"/>
</dbReference>
<feature type="domain" description="GGDEF" evidence="3">
    <location>
        <begin position="319"/>
        <end position="451"/>
    </location>
</feature>
<dbReference type="EMBL" id="JAHLFP010000048">
    <property type="protein sequence ID" value="MBU3806414.1"/>
    <property type="molecule type" value="Genomic_DNA"/>
</dbReference>
<sequence length="717" mass="82900">MSKIEATSQTARTMVENQISSNFQTMLTLASLLGNEMSETDPSRLPQLMSALSTISEQNSFVRMGFIDANGIEFLSYIDGRTESNVDMSDDPYVQKALQGEEIFSYTLWDDSLKNYVNRYFMPVYQGGIPQDANGNPNPVIGVLCGTHYTDTLRHVLSATLFDDVGFSHIITDTGNFVVRNITYFMTDARNIFDSPTIDGQSETVLLEAFSQRNAAFVEVEANGSVYDLYFRPISYNNWYIMTVVPQDLLISDISQWLMLQRTSFYALFFLFLLLAFYIYYTMQQNTRTMYRLAYVDPVTGCWNRHRFLNELPVRLSSTPKALVMMEVDSAELIKNLYGLNTFNRLQQHIASCLRQLLQSREIYCMGQHDRFVFLLNAETEDDVRQRVEAILTAARSFQVNTHQNFQLIFSCGVRFVTKKDDNLETMITQAALTLESAKRLRQDEILFFRPNIYEPLLINNRIESIMEKALEDEEFHVWLQSKIDLKTGKLSSCEALVRWIRPDGSMIYPGQFVPLFERNGFCVNLDYYMMEHVCRQLRTWIDEKRPVVPVSVNQCRLMFYESNYIQRLNNILEQYQIPKNLIVLEVTESLAMDNPEQMYAILHQLRDQGFCLSMDDFGSGFSSLNSLKDLPIHELKLDRVFLSAAEGSDLQKRDLVMKSIIQMAHSLHIKTVIEGVETEEQAQLMRELDCDVAQGYFYSKPIPCGEFCEKYFVPHF</sequence>
<dbReference type="PROSITE" id="PS50887">
    <property type="entry name" value="GGDEF"/>
    <property type="match status" value="1"/>
</dbReference>
<dbReference type="InterPro" id="IPR029787">
    <property type="entry name" value="Nucleotide_cyclase"/>
</dbReference>
<dbReference type="InterPro" id="IPR043128">
    <property type="entry name" value="Rev_trsase/Diguanyl_cyclase"/>
</dbReference>
<dbReference type="AlphaFoldDB" id="A0A948T311"/>
<reference evidence="4" key="1">
    <citation type="journal article" date="2021" name="PeerJ">
        <title>Extensive microbial diversity within the chicken gut microbiome revealed by metagenomics and culture.</title>
        <authorList>
            <person name="Gilroy R."/>
            <person name="Ravi A."/>
            <person name="Getino M."/>
            <person name="Pursley I."/>
            <person name="Horton D.L."/>
            <person name="Alikhan N.F."/>
            <person name="Baker D."/>
            <person name="Gharbi K."/>
            <person name="Hall N."/>
            <person name="Watson M."/>
            <person name="Adriaenssens E.M."/>
            <person name="Foster-Nyarko E."/>
            <person name="Jarju S."/>
            <person name="Secka A."/>
            <person name="Antonio M."/>
            <person name="Oren A."/>
            <person name="Chaudhuri R.R."/>
            <person name="La Ragione R."/>
            <person name="Hildebrand F."/>
            <person name="Pallen M.J."/>
        </authorList>
    </citation>
    <scope>NUCLEOTIDE SEQUENCE</scope>
    <source>
        <strain evidence="4">B5_2728</strain>
    </source>
</reference>
<dbReference type="Pfam" id="PF00563">
    <property type="entry name" value="EAL"/>
    <property type="match status" value="1"/>
</dbReference>
<dbReference type="Gene3D" id="3.20.20.450">
    <property type="entry name" value="EAL domain"/>
    <property type="match status" value="1"/>
</dbReference>
<keyword evidence="1" id="KW-0472">Membrane</keyword>
<dbReference type="SMART" id="SM00052">
    <property type="entry name" value="EAL"/>
    <property type="match status" value="1"/>
</dbReference>
<comment type="caution">
    <text evidence="4">The sequence shown here is derived from an EMBL/GenBank/DDBJ whole genome shotgun (WGS) entry which is preliminary data.</text>
</comment>
<dbReference type="InterPro" id="IPR035919">
    <property type="entry name" value="EAL_sf"/>
</dbReference>
<dbReference type="Gene3D" id="3.30.450.20">
    <property type="entry name" value="PAS domain"/>
    <property type="match status" value="1"/>
</dbReference>
<dbReference type="SMART" id="SM00267">
    <property type="entry name" value="GGDEF"/>
    <property type="match status" value="1"/>
</dbReference>
<dbReference type="Proteomes" id="UP000713596">
    <property type="component" value="Unassembled WGS sequence"/>
</dbReference>
<accession>A0A948T311</accession>
<feature type="transmembrane region" description="Helical" evidence="1">
    <location>
        <begin position="265"/>
        <end position="283"/>
    </location>
</feature>
<reference evidence="4" key="2">
    <citation type="submission" date="2021-04" db="EMBL/GenBank/DDBJ databases">
        <authorList>
            <person name="Gilroy R."/>
        </authorList>
    </citation>
    <scope>NUCLEOTIDE SEQUENCE</scope>
    <source>
        <strain evidence="4">B5_2728</strain>
    </source>
</reference>